<evidence type="ECO:0000313" key="2">
    <source>
        <dbReference type="EMBL" id="TCK98363.1"/>
    </source>
</evidence>
<dbReference type="AlphaFoldDB" id="A0A4R1N6U3"/>
<proteinExistence type="predicted"/>
<gene>
    <name evidence="2" type="ORF">EDC19_0783</name>
</gene>
<keyword evidence="1" id="KW-0472">Membrane</keyword>
<feature type="transmembrane region" description="Helical" evidence="1">
    <location>
        <begin position="37"/>
        <end position="57"/>
    </location>
</feature>
<comment type="caution">
    <text evidence="2">The sequence shown here is derived from an EMBL/GenBank/DDBJ whole genome shotgun (WGS) entry which is preliminary data.</text>
</comment>
<keyword evidence="1" id="KW-0812">Transmembrane</keyword>
<sequence length="200" mass="23306">MIQYIQDWVKNIVIYLILITIIQSLLPQGQYIKYIKVFTGLILMFIILMPIASFSGINEQINMGILNERYRLDHNLVKKQYSELSKEQEQLIAESYTREIENQIKYLLEKDDIVVNDVGVRVDTEFQSDTFGEITQVNINASLRDVKESETIKINQIIISSDTSTEVKTPEQIVYEKRIKNHLINFYNLSTDNINISISH</sequence>
<organism evidence="2 3">
    <name type="scientific">Natranaerovirga hydrolytica</name>
    <dbReference type="NCBI Taxonomy" id="680378"/>
    <lineage>
        <taxon>Bacteria</taxon>
        <taxon>Bacillati</taxon>
        <taxon>Bacillota</taxon>
        <taxon>Clostridia</taxon>
        <taxon>Lachnospirales</taxon>
        <taxon>Natranaerovirgaceae</taxon>
        <taxon>Natranaerovirga</taxon>
    </lineage>
</organism>
<evidence type="ECO:0000256" key="1">
    <source>
        <dbReference type="SAM" id="Phobius"/>
    </source>
</evidence>
<evidence type="ECO:0000313" key="3">
    <source>
        <dbReference type="Proteomes" id="UP000294545"/>
    </source>
</evidence>
<dbReference type="Proteomes" id="UP000294545">
    <property type="component" value="Unassembled WGS sequence"/>
</dbReference>
<keyword evidence="3" id="KW-1185">Reference proteome</keyword>
<dbReference type="Pfam" id="PF09581">
    <property type="entry name" value="Spore_III_AF"/>
    <property type="match status" value="1"/>
</dbReference>
<keyword evidence="1" id="KW-1133">Transmembrane helix</keyword>
<dbReference type="EMBL" id="SMGQ01000011">
    <property type="protein sequence ID" value="TCK98363.1"/>
    <property type="molecule type" value="Genomic_DNA"/>
</dbReference>
<dbReference type="InterPro" id="IPR014245">
    <property type="entry name" value="Spore_III_AF"/>
</dbReference>
<reference evidence="2 3" key="1">
    <citation type="submission" date="2019-03" db="EMBL/GenBank/DDBJ databases">
        <title>Genomic Encyclopedia of Type Strains, Phase IV (KMG-IV): sequencing the most valuable type-strain genomes for metagenomic binning, comparative biology and taxonomic classification.</title>
        <authorList>
            <person name="Goeker M."/>
        </authorList>
    </citation>
    <scope>NUCLEOTIDE SEQUENCE [LARGE SCALE GENOMIC DNA]</scope>
    <source>
        <strain evidence="2 3">DSM 24176</strain>
    </source>
</reference>
<dbReference type="OrthoDB" id="2375554at2"/>
<accession>A0A4R1N6U3</accession>
<name>A0A4R1N6U3_9FIRM</name>
<dbReference type="RefSeq" id="WP_132280798.1">
    <property type="nucleotide sequence ID" value="NZ_SMGQ01000011.1"/>
</dbReference>
<protein>
    <submittedName>
        <fullName evidence="2">Stage III sporulation protein AF</fullName>
    </submittedName>
</protein>
<feature type="transmembrane region" description="Helical" evidence="1">
    <location>
        <begin position="12"/>
        <end position="31"/>
    </location>
</feature>
<dbReference type="NCBIfam" id="TIGR02896">
    <property type="entry name" value="spore_III_AF"/>
    <property type="match status" value="1"/>
</dbReference>